<name>A0A6N2LLQ5_SALVM</name>
<dbReference type="AlphaFoldDB" id="A0A6N2LLQ5"/>
<dbReference type="EMBL" id="CAADRP010001583">
    <property type="protein sequence ID" value="VFU42486.1"/>
    <property type="molecule type" value="Genomic_DNA"/>
</dbReference>
<reference evidence="1" key="1">
    <citation type="submission" date="2019-03" db="EMBL/GenBank/DDBJ databases">
        <authorList>
            <person name="Mank J."/>
            <person name="Almeida P."/>
        </authorList>
    </citation>
    <scope>NUCLEOTIDE SEQUENCE</scope>
    <source>
        <strain evidence="1">78183</strain>
    </source>
</reference>
<evidence type="ECO:0000313" key="1">
    <source>
        <dbReference type="EMBL" id="VFU42486.1"/>
    </source>
</evidence>
<accession>A0A6N2LLQ5</accession>
<gene>
    <name evidence="1" type="ORF">SVIM_LOCUS255211</name>
</gene>
<proteinExistence type="predicted"/>
<sequence>MYFFLCTDYRMTLDYLIDEHVQREIALGPALSKPRSLNLHSANKKLVLDVKSYKNLKIFNLGKDFQVQPPIYS</sequence>
<organism evidence="1">
    <name type="scientific">Salix viminalis</name>
    <name type="common">Common osier</name>
    <name type="synonym">Basket willow</name>
    <dbReference type="NCBI Taxonomy" id="40686"/>
    <lineage>
        <taxon>Eukaryota</taxon>
        <taxon>Viridiplantae</taxon>
        <taxon>Streptophyta</taxon>
        <taxon>Embryophyta</taxon>
        <taxon>Tracheophyta</taxon>
        <taxon>Spermatophyta</taxon>
        <taxon>Magnoliopsida</taxon>
        <taxon>eudicotyledons</taxon>
        <taxon>Gunneridae</taxon>
        <taxon>Pentapetalae</taxon>
        <taxon>rosids</taxon>
        <taxon>fabids</taxon>
        <taxon>Malpighiales</taxon>
        <taxon>Salicaceae</taxon>
        <taxon>Saliceae</taxon>
        <taxon>Salix</taxon>
    </lineage>
</organism>
<protein>
    <submittedName>
        <fullName evidence="1">Uncharacterized protein</fullName>
    </submittedName>
</protein>